<dbReference type="RefSeq" id="WP_095722771.1">
    <property type="nucleotide sequence ID" value="NZ_NTFS01000186.1"/>
</dbReference>
<dbReference type="Pfam" id="PF12831">
    <property type="entry name" value="FAD_oxidored"/>
    <property type="match status" value="1"/>
</dbReference>
<comment type="caution">
    <text evidence="1">The sequence shown here is derived from an EMBL/GenBank/DDBJ whole genome shotgun (WGS) entry which is preliminary data.</text>
</comment>
<name>A0A2A2TGQ7_9CYAN</name>
<proteinExistence type="predicted"/>
<gene>
    <name evidence="1" type="ORF">CK510_16650</name>
</gene>
<accession>A0A2A2TGQ7</accession>
<evidence type="ECO:0000313" key="2">
    <source>
        <dbReference type="Proteomes" id="UP000218238"/>
    </source>
</evidence>
<dbReference type="OrthoDB" id="501813at2"/>
<sequence>MSDIHTTTTSRVRNYDMIAFGDEVPGILALVCAAREHFRRTNKYPRSLLLFKGNSQLGIGGHLVRGGLSYLDRSVVPADIRKQYNLATYGDESSIYKEFLKRTEVVQIGLDPKKGDFVLREMLNEVRTDILSNADIASVTKQGQKITGIRLTNSETYTAKIFIDSTVNAELAQFAGVKMLKGFETFGLPNSELSVTLTFETESLSVQVLKNVEMQFMQRLANINDTEAQNWIKVAAGGDSERIAELQKPFVDNKNDLSKIALYAANDLIDVRSFALSIAYHSFRGTALSLDQSSAVLDKGNVAVFPNNRMSWNALLFDVNAQQAETLARGDAKPTAEMLKEMQLLTQWFKSIGATAVKPAPELYIRHAGNITGVNDPLTGAEMLKGGVPASEAFGTFGYHFDIRGGIEGLGTRASEKGLGNILFFKLPAPLFNIGMQHVLLRDIPNLAVISPASGFEGYASSAGRIVEFNCAVGQGIGIAAAIAILNNTNLNQISNKEVRDILANTGKLPKIYGQPRSQQEQIAQLDNFENILAA</sequence>
<protein>
    <submittedName>
        <fullName evidence="1">FAD-dependent oxidoreductase</fullName>
    </submittedName>
</protein>
<dbReference type="AlphaFoldDB" id="A0A2A2TGQ7"/>
<evidence type="ECO:0000313" key="1">
    <source>
        <dbReference type="EMBL" id="PAX52930.1"/>
    </source>
</evidence>
<dbReference type="Proteomes" id="UP000218238">
    <property type="component" value="Unassembled WGS sequence"/>
</dbReference>
<dbReference type="EMBL" id="NTFS01000186">
    <property type="protein sequence ID" value="PAX52930.1"/>
    <property type="molecule type" value="Genomic_DNA"/>
</dbReference>
<keyword evidence="2" id="KW-1185">Reference proteome</keyword>
<organism evidence="1 2">
    <name type="scientific">Brunnivagina elsteri CCALA 953</name>
    <dbReference type="NCBI Taxonomy" id="987040"/>
    <lineage>
        <taxon>Bacteria</taxon>
        <taxon>Bacillati</taxon>
        <taxon>Cyanobacteriota</taxon>
        <taxon>Cyanophyceae</taxon>
        <taxon>Nostocales</taxon>
        <taxon>Calotrichaceae</taxon>
        <taxon>Brunnivagina</taxon>
    </lineage>
</organism>
<reference evidence="1 2" key="1">
    <citation type="submission" date="2017-08" db="EMBL/GenBank/DDBJ databases">
        <title>Draft genome sequence of filamentous cyanobacterium Calothrix elsteri CCALA 953.</title>
        <authorList>
            <person name="Gagunashvili A.N."/>
            <person name="Elster J."/>
            <person name="Andresson O.S."/>
        </authorList>
    </citation>
    <scope>NUCLEOTIDE SEQUENCE [LARGE SCALE GENOMIC DNA]</scope>
    <source>
        <strain evidence="1 2">CCALA 953</strain>
    </source>
</reference>